<keyword evidence="1" id="KW-0472">Membrane</keyword>
<accession>A0A1M5Z1M0</accession>
<organism evidence="2 3">
    <name type="scientific">Sporobacter termitidis DSM 10068</name>
    <dbReference type="NCBI Taxonomy" id="1123282"/>
    <lineage>
        <taxon>Bacteria</taxon>
        <taxon>Bacillati</taxon>
        <taxon>Bacillota</taxon>
        <taxon>Clostridia</taxon>
        <taxon>Eubacteriales</taxon>
        <taxon>Oscillospiraceae</taxon>
        <taxon>Sporobacter</taxon>
    </lineage>
</organism>
<protein>
    <submittedName>
        <fullName evidence="2">Uncharacterized protein</fullName>
    </submittedName>
</protein>
<sequence length="385" mass="42578">MRCYRKTIMRKKFVAAGIIIIVVIAAIAYISQPKNIINDVSRYNIDRVVHNGEDVTQRVDCKALASIVSKYQCSRLPHSFAPYPLSQVAVELNGVNGNNSLHIILGDINVAYESANKGGFSIKNSGALLNEILTVMPYQTQEARGLKEKKVITFSDGESADLWRTAYDGRDTYKLSDETTLLTVQDPIGPDNTHVAGVESFDDLSASAQKAVSAFYEAQGLLYDTQAELKNAYAAYLACQASGTEYRARYISQDIAPTASNDHIMCFLTSVLLPADGQTSQELRLGAAFDRETGKALSNWDLFTLPEAETRQWLLDAFDADPSLRAEMEAALKPEYIILFPNNLEVTFPQGALPSQEFRYGIGLDYNKLRAVLQPWAIPNDPVNK</sequence>
<reference evidence="2 3" key="1">
    <citation type="submission" date="2016-11" db="EMBL/GenBank/DDBJ databases">
        <authorList>
            <person name="Jaros S."/>
            <person name="Januszkiewicz K."/>
            <person name="Wedrychowicz H."/>
        </authorList>
    </citation>
    <scope>NUCLEOTIDE SEQUENCE [LARGE SCALE GENOMIC DNA]</scope>
    <source>
        <strain evidence="2 3">DSM 10068</strain>
    </source>
</reference>
<keyword evidence="3" id="KW-1185">Reference proteome</keyword>
<proteinExistence type="predicted"/>
<keyword evidence="1" id="KW-1133">Transmembrane helix</keyword>
<name>A0A1M5Z1M0_9FIRM</name>
<gene>
    <name evidence="2" type="ORF">SAMN02745823_03076</name>
</gene>
<feature type="transmembrane region" description="Helical" evidence="1">
    <location>
        <begin position="12"/>
        <end position="31"/>
    </location>
</feature>
<dbReference type="EMBL" id="FQXV01000012">
    <property type="protein sequence ID" value="SHI17978.1"/>
    <property type="molecule type" value="Genomic_DNA"/>
</dbReference>
<dbReference type="STRING" id="1123282.SAMN02745823_03076"/>
<dbReference type="Proteomes" id="UP000183995">
    <property type="component" value="Unassembled WGS sequence"/>
</dbReference>
<dbReference type="AlphaFoldDB" id="A0A1M5Z1M0"/>
<evidence type="ECO:0000256" key="1">
    <source>
        <dbReference type="SAM" id="Phobius"/>
    </source>
</evidence>
<evidence type="ECO:0000313" key="3">
    <source>
        <dbReference type="Proteomes" id="UP000183995"/>
    </source>
</evidence>
<evidence type="ECO:0000313" key="2">
    <source>
        <dbReference type="EMBL" id="SHI17978.1"/>
    </source>
</evidence>
<keyword evidence="1" id="KW-0812">Transmembrane</keyword>